<dbReference type="EMBL" id="SFCI01001202">
    <property type="protein sequence ID" value="TFY76455.1"/>
    <property type="molecule type" value="Genomic_DNA"/>
</dbReference>
<evidence type="ECO:0000256" key="1">
    <source>
        <dbReference type="SAM" id="MobiDB-lite"/>
    </source>
</evidence>
<feature type="compositionally biased region" description="Low complexity" evidence="1">
    <location>
        <begin position="164"/>
        <end position="173"/>
    </location>
</feature>
<evidence type="ECO:0000313" key="3">
    <source>
        <dbReference type="Proteomes" id="UP000298061"/>
    </source>
</evidence>
<proteinExistence type="predicted"/>
<comment type="caution">
    <text evidence="2">The sequence shown here is derived from an EMBL/GenBank/DDBJ whole genome shotgun (WGS) entry which is preliminary data.</text>
</comment>
<gene>
    <name evidence="2" type="ORF">EWM64_g7558</name>
</gene>
<dbReference type="AlphaFoldDB" id="A0A4Y9ZPC8"/>
<dbReference type="Proteomes" id="UP000298061">
    <property type="component" value="Unassembled WGS sequence"/>
</dbReference>
<feature type="region of interest" description="Disordered" evidence="1">
    <location>
        <begin position="130"/>
        <end position="210"/>
    </location>
</feature>
<protein>
    <submittedName>
        <fullName evidence="2">Uncharacterized protein</fullName>
    </submittedName>
</protein>
<name>A0A4Y9ZPC8_9AGAM</name>
<evidence type="ECO:0000313" key="2">
    <source>
        <dbReference type="EMBL" id="TFY76455.1"/>
    </source>
</evidence>
<reference evidence="2 3" key="1">
    <citation type="submission" date="2019-02" db="EMBL/GenBank/DDBJ databases">
        <title>Genome sequencing of the rare red list fungi Hericium alpestre (H. flagellum).</title>
        <authorList>
            <person name="Buettner E."/>
            <person name="Kellner H."/>
        </authorList>
    </citation>
    <scope>NUCLEOTIDE SEQUENCE [LARGE SCALE GENOMIC DNA]</scope>
    <source>
        <strain evidence="2 3">DSM 108284</strain>
    </source>
</reference>
<sequence length="210" mass="22995">MARVLQSRRSGNPRHYSTRFLRGFLDVYGDHAKGWVSRFHEPGNGGRNGFAGVRTLQVSRVNFRHDDHIYGGHMFGQFMDALQLRLSAESLRKLVIRECKLTQGQVEQLQGLNLEFDWDERMDGRTKEELKVVDESADELSDFHSSDSDDGSSDGAGDDGGSNGNVSDGAGSNHGSSDSEDEEEEEDSAGVSGTDTEVSATTSNVSVPYT</sequence>
<accession>A0A4Y9ZPC8</accession>
<organism evidence="2 3">
    <name type="scientific">Hericium alpestre</name>
    <dbReference type="NCBI Taxonomy" id="135208"/>
    <lineage>
        <taxon>Eukaryota</taxon>
        <taxon>Fungi</taxon>
        <taxon>Dikarya</taxon>
        <taxon>Basidiomycota</taxon>
        <taxon>Agaricomycotina</taxon>
        <taxon>Agaricomycetes</taxon>
        <taxon>Russulales</taxon>
        <taxon>Hericiaceae</taxon>
        <taxon>Hericium</taxon>
    </lineage>
</organism>
<keyword evidence="3" id="KW-1185">Reference proteome</keyword>
<feature type="compositionally biased region" description="Acidic residues" evidence="1">
    <location>
        <begin position="178"/>
        <end position="188"/>
    </location>
</feature>
<feature type="compositionally biased region" description="Polar residues" evidence="1">
    <location>
        <begin position="191"/>
        <end position="210"/>
    </location>
</feature>